<dbReference type="InterPro" id="IPR013320">
    <property type="entry name" value="ConA-like_dom_sf"/>
</dbReference>
<dbReference type="InterPro" id="IPR001870">
    <property type="entry name" value="B30.2/SPRY"/>
</dbReference>
<dbReference type="SMART" id="SM00449">
    <property type="entry name" value="SPRY"/>
    <property type="match status" value="1"/>
</dbReference>
<evidence type="ECO:0000259" key="1">
    <source>
        <dbReference type="PROSITE" id="PS50188"/>
    </source>
</evidence>
<organism evidence="2 3">
    <name type="scientific">Pogonophryne albipinna</name>
    <dbReference type="NCBI Taxonomy" id="1090488"/>
    <lineage>
        <taxon>Eukaryota</taxon>
        <taxon>Metazoa</taxon>
        <taxon>Chordata</taxon>
        <taxon>Craniata</taxon>
        <taxon>Vertebrata</taxon>
        <taxon>Euteleostomi</taxon>
        <taxon>Actinopterygii</taxon>
        <taxon>Neopterygii</taxon>
        <taxon>Teleostei</taxon>
        <taxon>Neoteleostei</taxon>
        <taxon>Acanthomorphata</taxon>
        <taxon>Eupercaria</taxon>
        <taxon>Perciformes</taxon>
        <taxon>Notothenioidei</taxon>
        <taxon>Pogonophryne</taxon>
    </lineage>
</organism>
<dbReference type="EMBL" id="JAPTMU010000007">
    <property type="protein sequence ID" value="KAJ4940614.1"/>
    <property type="molecule type" value="Genomic_DNA"/>
</dbReference>
<evidence type="ECO:0000313" key="3">
    <source>
        <dbReference type="Proteomes" id="UP001219934"/>
    </source>
</evidence>
<evidence type="ECO:0000313" key="2">
    <source>
        <dbReference type="EMBL" id="KAJ4940614.1"/>
    </source>
</evidence>
<sequence>MHYYSVRIFPGQEPSSVWVGWVTSDFHQHDPGFELHKVRTVTVTLGDEKGKVHESIKRSNCYMVWAGESSSPGQGRNNNGLEIGCLVDTTNGLLTFTANGKDLSTYYQVNIYFVVTG</sequence>
<protein>
    <recommendedName>
        <fullName evidence="1">B30.2/SPRY domain-containing protein</fullName>
    </recommendedName>
</protein>
<dbReference type="PROSITE" id="PS50188">
    <property type="entry name" value="B302_SPRY"/>
    <property type="match status" value="1"/>
</dbReference>
<gene>
    <name evidence="2" type="ORF">JOQ06_026911</name>
</gene>
<feature type="domain" description="B30.2/SPRY" evidence="1">
    <location>
        <begin position="1"/>
        <end position="117"/>
    </location>
</feature>
<accession>A0AAD6FP09</accession>
<dbReference type="GO" id="GO:0033017">
    <property type="term" value="C:sarcoplasmic reticulum membrane"/>
    <property type="evidence" value="ECO:0007669"/>
    <property type="project" value="TreeGrafter"/>
</dbReference>
<reference evidence="2" key="1">
    <citation type="submission" date="2022-11" db="EMBL/GenBank/DDBJ databases">
        <title>Chromosome-level genome of Pogonophryne albipinna.</title>
        <authorList>
            <person name="Jo E."/>
        </authorList>
    </citation>
    <scope>NUCLEOTIDE SEQUENCE</scope>
    <source>
        <strain evidence="2">SGF0006</strain>
        <tissue evidence="2">Muscle</tissue>
    </source>
</reference>
<dbReference type="GO" id="GO:0030018">
    <property type="term" value="C:Z disc"/>
    <property type="evidence" value="ECO:0007669"/>
    <property type="project" value="TreeGrafter"/>
</dbReference>
<dbReference type="SUPFAM" id="SSF49899">
    <property type="entry name" value="Concanavalin A-like lectins/glucanases"/>
    <property type="match status" value="1"/>
</dbReference>
<keyword evidence="3" id="KW-1185">Reference proteome</keyword>
<dbReference type="GO" id="GO:0005219">
    <property type="term" value="F:ryanodine-sensitive calcium-release channel activity"/>
    <property type="evidence" value="ECO:0007669"/>
    <property type="project" value="TreeGrafter"/>
</dbReference>
<dbReference type="PANTHER" id="PTHR46399">
    <property type="entry name" value="B30.2/SPRY DOMAIN-CONTAINING PROTEIN"/>
    <property type="match status" value="1"/>
</dbReference>
<dbReference type="InterPro" id="IPR043136">
    <property type="entry name" value="B30.2/SPRY_sf"/>
</dbReference>
<dbReference type="GO" id="GO:0042383">
    <property type="term" value="C:sarcolemma"/>
    <property type="evidence" value="ECO:0007669"/>
    <property type="project" value="TreeGrafter"/>
</dbReference>
<dbReference type="PANTHER" id="PTHR46399:SF7">
    <property type="entry name" value="RYANODINE RECEPTOR 2"/>
    <property type="match status" value="1"/>
</dbReference>
<dbReference type="AlphaFoldDB" id="A0AAD6FP09"/>
<dbReference type="InterPro" id="IPR003877">
    <property type="entry name" value="SPRY_dom"/>
</dbReference>
<dbReference type="GO" id="GO:0014808">
    <property type="term" value="P:release of sequestered calcium ion into cytosol by sarcoplasmic reticulum"/>
    <property type="evidence" value="ECO:0007669"/>
    <property type="project" value="TreeGrafter"/>
</dbReference>
<dbReference type="Proteomes" id="UP001219934">
    <property type="component" value="Unassembled WGS sequence"/>
</dbReference>
<dbReference type="GO" id="GO:0005790">
    <property type="term" value="C:smooth endoplasmic reticulum"/>
    <property type="evidence" value="ECO:0007669"/>
    <property type="project" value="TreeGrafter"/>
</dbReference>
<proteinExistence type="predicted"/>
<name>A0AAD6FP09_9TELE</name>
<dbReference type="GO" id="GO:0034704">
    <property type="term" value="C:calcium channel complex"/>
    <property type="evidence" value="ECO:0007669"/>
    <property type="project" value="TreeGrafter"/>
</dbReference>
<dbReference type="InterPro" id="IPR015925">
    <property type="entry name" value="Ryanodine_IP3_receptor"/>
</dbReference>
<dbReference type="GO" id="GO:0006941">
    <property type="term" value="P:striated muscle contraction"/>
    <property type="evidence" value="ECO:0007669"/>
    <property type="project" value="TreeGrafter"/>
</dbReference>
<dbReference type="Pfam" id="PF00622">
    <property type="entry name" value="SPRY"/>
    <property type="match status" value="1"/>
</dbReference>
<dbReference type="Gene3D" id="2.60.120.920">
    <property type="match status" value="1"/>
</dbReference>
<comment type="caution">
    <text evidence="2">The sequence shown here is derived from an EMBL/GenBank/DDBJ whole genome shotgun (WGS) entry which is preliminary data.</text>
</comment>